<dbReference type="InterPro" id="IPR011990">
    <property type="entry name" value="TPR-like_helical_dom_sf"/>
</dbReference>
<gene>
    <name evidence="7" type="ORF">FFWV33_05110</name>
</gene>
<proteinExistence type="predicted"/>
<dbReference type="InterPro" id="IPR010466">
    <property type="entry name" value="DUF1058"/>
</dbReference>
<keyword evidence="8" id="KW-1185">Reference proteome</keyword>
<keyword evidence="4" id="KW-0812">Transmembrane</keyword>
<dbReference type="AlphaFoldDB" id="A0A2S1LB37"/>
<protein>
    <submittedName>
        <fullName evidence="7">BatE protein</fullName>
    </submittedName>
</protein>
<feature type="signal peptide" evidence="5">
    <location>
        <begin position="1"/>
        <end position="18"/>
    </location>
</feature>
<evidence type="ECO:0000313" key="8">
    <source>
        <dbReference type="Proteomes" id="UP000244527"/>
    </source>
</evidence>
<keyword evidence="1" id="KW-0677">Repeat</keyword>
<evidence type="ECO:0000256" key="5">
    <source>
        <dbReference type="SAM" id="SignalP"/>
    </source>
</evidence>
<evidence type="ECO:0000256" key="1">
    <source>
        <dbReference type="ARBA" id="ARBA00022737"/>
    </source>
</evidence>
<dbReference type="EMBL" id="CP020918">
    <property type="protein sequence ID" value="AWG20959.1"/>
    <property type="molecule type" value="Genomic_DNA"/>
</dbReference>
<dbReference type="PANTHER" id="PTHR44943">
    <property type="entry name" value="CELLULOSE SYNTHASE OPERON PROTEIN C"/>
    <property type="match status" value="1"/>
</dbReference>
<keyword evidence="2 3" id="KW-0802">TPR repeat</keyword>
<dbReference type="InterPro" id="IPR003646">
    <property type="entry name" value="SH3-like_bac-type"/>
</dbReference>
<evidence type="ECO:0000256" key="2">
    <source>
        <dbReference type="ARBA" id="ARBA00022803"/>
    </source>
</evidence>
<dbReference type="Proteomes" id="UP000244527">
    <property type="component" value="Chromosome"/>
</dbReference>
<name>A0A2S1LB37_9FLAO</name>
<keyword evidence="4" id="KW-0472">Membrane</keyword>
<dbReference type="Gene3D" id="2.30.30.40">
    <property type="entry name" value="SH3 Domains"/>
    <property type="match status" value="1"/>
</dbReference>
<dbReference type="PROSITE" id="PS50005">
    <property type="entry name" value="TPR"/>
    <property type="match status" value="1"/>
</dbReference>
<evidence type="ECO:0000256" key="4">
    <source>
        <dbReference type="SAM" id="Phobius"/>
    </source>
</evidence>
<feature type="transmembrane region" description="Helical" evidence="4">
    <location>
        <begin position="156"/>
        <end position="177"/>
    </location>
</feature>
<dbReference type="InterPro" id="IPR051685">
    <property type="entry name" value="Ycf3/AcsC/BcsC/TPR_MFPF"/>
</dbReference>
<keyword evidence="4" id="KW-1133">Transmembrane helix</keyword>
<dbReference type="SMART" id="SM00028">
    <property type="entry name" value="TPR"/>
    <property type="match status" value="2"/>
</dbReference>
<dbReference type="Pfam" id="PF13432">
    <property type="entry name" value="TPR_16"/>
    <property type="match status" value="1"/>
</dbReference>
<dbReference type="SUPFAM" id="SSF48452">
    <property type="entry name" value="TPR-like"/>
    <property type="match status" value="1"/>
</dbReference>
<reference evidence="7 8" key="1">
    <citation type="submission" date="2017-04" db="EMBL/GenBank/DDBJ databases">
        <title>Compelte genome sequence of WV33.</title>
        <authorList>
            <person name="Lee P.C."/>
        </authorList>
    </citation>
    <scope>NUCLEOTIDE SEQUENCE [LARGE SCALE GENOMIC DNA]</scope>
    <source>
        <strain evidence="7 8">WV33</strain>
    </source>
</reference>
<dbReference type="PROSITE" id="PS50293">
    <property type="entry name" value="TPR_REGION"/>
    <property type="match status" value="1"/>
</dbReference>
<feature type="domain" description="SH3b" evidence="6">
    <location>
        <begin position="185"/>
        <end position="248"/>
    </location>
</feature>
<dbReference type="PROSITE" id="PS51781">
    <property type="entry name" value="SH3B"/>
    <property type="match status" value="1"/>
</dbReference>
<dbReference type="RefSeq" id="WP_108739912.1">
    <property type="nucleotide sequence ID" value="NZ_CP020918.1"/>
</dbReference>
<evidence type="ECO:0000256" key="3">
    <source>
        <dbReference type="PROSITE-ProRule" id="PRU00339"/>
    </source>
</evidence>
<feature type="chain" id="PRO_5015540085" evidence="5">
    <location>
        <begin position="19"/>
        <end position="248"/>
    </location>
</feature>
<evidence type="ECO:0000259" key="6">
    <source>
        <dbReference type="PROSITE" id="PS51781"/>
    </source>
</evidence>
<dbReference type="KEGG" id="ffa:FFWV33_05110"/>
<dbReference type="OrthoDB" id="9776208at2"/>
<sequence length="248" mass="28413">MKNYLSLLLLFISQLFFAQSNFDKGNDLYQKGKYKEAAAAYESVLKGNQQSAELYYNLGNCYYKLNQVAPAIYNYEKALVLNPDDADITNNLKFAQKKTIDEIKVVPKVGFAKMLRDFTGIYHFNTWAWMGVSFAFFFLLCFLGYYFSQLTLTKRAFFYGMFVFLLCVVVSVAAALFEKSHFDNEKPAIIFADIAEVYSEPQKASTTTLVLHEGTKVYVLETVSNWKKIQLTDGTEGWLQSNNIKEVK</sequence>
<dbReference type="Pfam" id="PF06347">
    <property type="entry name" value="SH3_4"/>
    <property type="match status" value="1"/>
</dbReference>
<evidence type="ECO:0000313" key="7">
    <source>
        <dbReference type="EMBL" id="AWG20959.1"/>
    </source>
</evidence>
<feature type="repeat" description="TPR" evidence="3">
    <location>
        <begin position="52"/>
        <end position="85"/>
    </location>
</feature>
<organism evidence="7 8">
    <name type="scientific">Flavobacterium faecale</name>
    <dbReference type="NCBI Taxonomy" id="1355330"/>
    <lineage>
        <taxon>Bacteria</taxon>
        <taxon>Pseudomonadati</taxon>
        <taxon>Bacteroidota</taxon>
        <taxon>Flavobacteriia</taxon>
        <taxon>Flavobacteriales</taxon>
        <taxon>Flavobacteriaceae</taxon>
        <taxon>Flavobacterium</taxon>
    </lineage>
</organism>
<feature type="transmembrane region" description="Helical" evidence="4">
    <location>
        <begin position="127"/>
        <end position="147"/>
    </location>
</feature>
<keyword evidence="5" id="KW-0732">Signal</keyword>
<dbReference type="Gene3D" id="1.25.40.10">
    <property type="entry name" value="Tetratricopeptide repeat domain"/>
    <property type="match status" value="1"/>
</dbReference>
<accession>A0A2S1LB37</accession>
<dbReference type="PANTHER" id="PTHR44943:SF8">
    <property type="entry name" value="TPR REPEAT-CONTAINING PROTEIN MJ0263"/>
    <property type="match status" value="1"/>
</dbReference>
<dbReference type="InterPro" id="IPR019734">
    <property type="entry name" value="TPR_rpt"/>
</dbReference>